<keyword evidence="5" id="KW-0206">Cytoskeleton</keyword>
<dbReference type="AlphaFoldDB" id="B3S7R2"/>
<name>B3S7R2_TRIAD</name>
<dbReference type="InParanoid" id="B3S7R2"/>
<dbReference type="STRING" id="10228.B3S7R2"/>
<dbReference type="OMA" id="ICRECWY"/>
<evidence type="ECO:0000256" key="1">
    <source>
        <dbReference type="ARBA" id="ARBA00004245"/>
    </source>
</evidence>
<dbReference type="Proteomes" id="UP000009022">
    <property type="component" value="Unassembled WGS sequence"/>
</dbReference>
<keyword evidence="4" id="KW-0963">Cytoplasm</keyword>
<dbReference type="Pfam" id="PF12309">
    <property type="entry name" value="KBP_C"/>
    <property type="match status" value="1"/>
</dbReference>
<evidence type="ECO:0000313" key="7">
    <source>
        <dbReference type="Proteomes" id="UP000009022"/>
    </source>
</evidence>
<evidence type="ECO:0000256" key="4">
    <source>
        <dbReference type="ARBA" id="ARBA00022490"/>
    </source>
</evidence>
<dbReference type="EMBL" id="DS985254">
    <property type="protein sequence ID" value="EDV21336.1"/>
    <property type="molecule type" value="Genomic_DNA"/>
</dbReference>
<keyword evidence="7" id="KW-1185">Reference proteome</keyword>
<organism evidence="6 7">
    <name type="scientific">Trichoplax adhaerens</name>
    <name type="common">Trichoplax reptans</name>
    <dbReference type="NCBI Taxonomy" id="10228"/>
    <lineage>
        <taxon>Eukaryota</taxon>
        <taxon>Metazoa</taxon>
        <taxon>Placozoa</taxon>
        <taxon>Uniplacotomia</taxon>
        <taxon>Trichoplacea</taxon>
        <taxon>Trichoplacidae</taxon>
        <taxon>Trichoplax</taxon>
    </lineage>
</organism>
<dbReference type="RefSeq" id="XP_002116303.1">
    <property type="nucleotide sequence ID" value="XM_002116267.1"/>
</dbReference>
<comment type="subcellular location">
    <subcellularLocation>
        <location evidence="1">Cytoplasm</location>
        <location evidence="1">Cytoskeleton</location>
    </subcellularLocation>
</comment>
<accession>B3S7R2</accession>
<dbReference type="InterPro" id="IPR022083">
    <property type="entry name" value="KBP"/>
</dbReference>
<dbReference type="PhylomeDB" id="B3S7R2"/>
<protein>
    <recommendedName>
        <fullName evidence="3">KIF-binding protein</fullName>
    </recommendedName>
</protein>
<reference evidence="6 7" key="1">
    <citation type="journal article" date="2008" name="Nature">
        <title>The Trichoplax genome and the nature of placozoans.</title>
        <authorList>
            <person name="Srivastava M."/>
            <person name="Begovic E."/>
            <person name="Chapman J."/>
            <person name="Putnam N.H."/>
            <person name="Hellsten U."/>
            <person name="Kawashima T."/>
            <person name="Kuo A."/>
            <person name="Mitros T."/>
            <person name="Salamov A."/>
            <person name="Carpenter M.L."/>
            <person name="Signorovitch A.Y."/>
            <person name="Moreno M.A."/>
            <person name="Kamm K."/>
            <person name="Grimwood J."/>
            <person name="Schmutz J."/>
            <person name="Shapiro H."/>
            <person name="Grigoriev I.V."/>
            <person name="Buss L.W."/>
            <person name="Schierwater B."/>
            <person name="Dellaporta S.L."/>
            <person name="Rokhsar D.S."/>
        </authorList>
    </citation>
    <scope>NUCLEOTIDE SEQUENCE [LARGE SCALE GENOMIC DNA]</scope>
    <source>
        <strain evidence="6 7">Grell-BS-1999</strain>
    </source>
</reference>
<comment type="similarity">
    <text evidence="2">Belongs to the KIF-binding protein family.</text>
</comment>
<dbReference type="GO" id="GO:0005856">
    <property type="term" value="C:cytoskeleton"/>
    <property type="evidence" value="ECO:0007669"/>
    <property type="project" value="UniProtKB-SubCell"/>
</dbReference>
<dbReference type="eggNOG" id="ENOG502QPZT">
    <property type="taxonomic scope" value="Eukaryota"/>
</dbReference>
<evidence type="ECO:0000256" key="2">
    <source>
        <dbReference type="ARBA" id="ARBA00010305"/>
    </source>
</evidence>
<dbReference type="CTD" id="6757421"/>
<evidence type="ECO:0000256" key="5">
    <source>
        <dbReference type="ARBA" id="ARBA00023212"/>
    </source>
</evidence>
<dbReference type="FunCoup" id="B3S7R2">
    <property type="interactions" value="1492"/>
</dbReference>
<dbReference type="PANTHER" id="PTHR46321">
    <property type="entry name" value="KIF1-BINDING PROTEIN"/>
    <property type="match status" value="1"/>
</dbReference>
<proteinExistence type="inferred from homology"/>
<dbReference type="HOGENOM" id="CLU_019859_1_0_1"/>
<evidence type="ECO:0000313" key="6">
    <source>
        <dbReference type="EMBL" id="EDV21336.1"/>
    </source>
</evidence>
<gene>
    <name evidence="6" type="ORF">TRIADDRAFT_60261</name>
</gene>
<dbReference type="PANTHER" id="PTHR46321:SF1">
    <property type="entry name" value="KIF-BINDING PROTEIN"/>
    <property type="match status" value="1"/>
</dbReference>
<evidence type="ECO:0000256" key="3">
    <source>
        <dbReference type="ARBA" id="ARBA00016840"/>
    </source>
</evidence>
<dbReference type="OrthoDB" id="409897at2759"/>
<dbReference type="GeneID" id="6757421"/>
<dbReference type="KEGG" id="tad:TRIADDRAFT_60261"/>
<sequence length="595" mass="69563">MAESRYHSLQSWRQFACFETFKEILDLNEKVDAPEEPFKSKYEALELLYRLRKEVEDFYDDNQEAYPDAKQIAAVLDYHIGVIHLITEDRSTGQRHIKACLEALRPYRLEPDFCLVVMKANSEMGILWCGRSDFAKSQQYLEECDKLYSDYTADVGNSPYDEKDLLLPPELRADDVSRHKKFESSYTHALYYLAQVYTKQENDNLAAEYCHKTLSRQLESKDFDSLDWAINCATLSDYYTSKRNWNLARHCLACASAVIGEDCRVPDSGMTEEELREESQAELDEREKVYKKRAEVARLWAKYALELFTESRNAVENHGAESVRELHISDNPEASRDRKNILYFDGLETTSYDESIPDHLIADFDEARKVFLTGLRWSEKAKDFFILDGHTSDHVELVQLQSRLYFILAFFEKDLERQCKMHKRRVDLLTSIEKELNPQFFLTVCQQLCFEIGETTNEMVTLKIAIGNREDVPSVHTVKKINSLIQNSVEHFNKFIGSFVDRRTGKLPETIHDDYLRPILLAKFYLARLWKKYIAKDTKSQMEFLSKSLQCLEYIVQYADAHSDMPKVFEDELVVSREMAHFLPYEISKLAEQLH</sequence>